<feature type="chain" id="PRO_5032733049" evidence="5">
    <location>
        <begin position="19"/>
        <end position="1071"/>
    </location>
</feature>
<protein>
    <submittedName>
        <fullName evidence="7">Mono/diheme cytochrome c family protein</fullName>
    </submittedName>
</protein>
<dbReference type="InterPro" id="IPR011444">
    <property type="entry name" value="DUF1549"/>
</dbReference>
<dbReference type="Pfam" id="PF07587">
    <property type="entry name" value="PSD1"/>
    <property type="match status" value="1"/>
</dbReference>
<reference evidence="7 8" key="1">
    <citation type="submission" date="2020-08" db="EMBL/GenBank/DDBJ databases">
        <title>Genomic Encyclopedia of Type Strains, Phase IV (KMG-IV): sequencing the most valuable type-strain genomes for metagenomic binning, comparative biology and taxonomic classification.</title>
        <authorList>
            <person name="Goeker M."/>
        </authorList>
    </citation>
    <scope>NUCLEOTIDE SEQUENCE [LARGE SCALE GENOMIC DNA]</scope>
    <source>
        <strain evidence="7 8">DSM 103733</strain>
    </source>
</reference>
<evidence type="ECO:0000313" key="8">
    <source>
        <dbReference type="Proteomes" id="UP000538666"/>
    </source>
</evidence>
<dbReference type="InterPro" id="IPR009056">
    <property type="entry name" value="Cyt_c-like_dom"/>
</dbReference>
<feature type="domain" description="Cytochrome c" evidence="6">
    <location>
        <begin position="17"/>
        <end position="132"/>
    </location>
</feature>
<dbReference type="PROSITE" id="PS51007">
    <property type="entry name" value="CYTC"/>
    <property type="match status" value="2"/>
</dbReference>
<dbReference type="Proteomes" id="UP000538666">
    <property type="component" value="Unassembled WGS sequence"/>
</dbReference>
<dbReference type="InterPro" id="IPR036909">
    <property type="entry name" value="Cyt_c-like_dom_sf"/>
</dbReference>
<dbReference type="EMBL" id="JACHEK010000002">
    <property type="protein sequence ID" value="MBB6143377.1"/>
    <property type="molecule type" value="Genomic_DNA"/>
</dbReference>
<dbReference type="SUPFAM" id="SSF46626">
    <property type="entry name" value="Cytochrome c"/>
    <property type="match status" value="1"/>
</dbReference>
<name>A0A841JS80_9BACT</name>
<gene>
    <name evidence="7" type="ORF">HNQ77_001321</name>
</gene>
<organism evidence="7 8">
    <name type="scientific">Silvibacterium bohemicum</name>
    <dbReference type="NCBI Taxonomy" id="1577686"/>
    <lineage>
        <taxon>Bacteria</taxon>
        <taxon>Pseudomonadati</taxon>
        <taxon>Acidobacteriota</taxon>
        <taxon>Terriglobia</taxon>
        <taxon>Terriglobales</taxon>
        <taxon>Acidobacteriaceae</taxon>
        <taxon>Silvibacterium</taxon>
    </lineage>
</organism>
<dbReference type="AlphaFoldDB" id="A0A841JS80"/>
<dbReference type="GO" id="GO:0046872">
    <property type="term" value="F:metal ion binding"/>
    <property type="evidence" value="ECO:0007669"/>
    <property type="project" value="UniProtKB-KW"/>
</dbReference>
<dbReference type="InterPro" id="IPR011429">
    <property type="entry name" value="Cyt_c_Planctomycete-type"/>
</dbReference>
<dbReference type="PANTHER" id="PTHR35889:SF3">
    <property type="entry name" value="F-BOX DOMAIN-CONTAINING PROTEIN"/>
    <property type="match status" value="1"/>
</dbReference>
<evidence type="ECO:0000256" key="3">
    <source>
        <dbReference type="ARBA" id="ARBA00023004"/>
    </source>
</evidence>
<dbReference type="PANTHER" id="PTHR35889">
    <property type="entry name" value="CYCLOINULO-OLIGOSACCHARIDE FRUCTANOTRANSFERASE-RELATED"/>
    <property type="match status" value="1"/>
</dbReference>
<comment type="caution">
    <text evidence="7">The sequence shown here is derived from an EMBL/GenBank/DDBJ whole genome shotgun (WGS) entry which is preliminary data.</text>
</comment>
<dbReference type="RefSeq" id="WP_082125971.1">
    <property type="nucleotide sequence ID" value="NZ_JACHEK010000002.1"/>
</dbReference>
<dbReference type="InterPro" id="IPR022655">
    <property type="entry name" value="DUF1553"/>
</dbReference>
<evidence type="ECO:0000256" key="2">
    <source>
        <dbReference type="ARBA" id="ARBA00022723"/>
    </source>
</evidence>
<dbReference type="Pfam" id="PF07583">
    <property type="entry name" value="PSCyt2"/>
    <property type="match status" value="1"/>
</dbReference>
<keyword evidence="2 4" id="KW-0479">Metal-binding</keyword>
<evidence type="ECO:0000256" key="4">
    <source>
        <dbReference type="PROSITE-ProRule" id="PRU00433"/>
    </source>
</evidence>
<dbReference type="GO" id="GO:0009055">
    <property type="term" value="F:electron transfer activity"/>
    <property type="evidence" value="ECO:0007669"/>
    <property type="project" value="InterPro"/>
</dbReference>
<accession>A0A841JS80</accession>
<proteinExistence type="predicted"/>
<sequence>MRLLAALLPSMILTAAVAAPVGVSVFAAQDAAPAATPAPSTPEFFKTRVQSVLTARCGKCHTDAMAGGLRIDSRDALVNGGNSGAAIVPGDPSTSLLVEAIEQTGDLKMPKGSAKLSDEEIADIKAWIKAGAVWPADTAAQPEHAAPSLASATEAGGSDYFENRVRPILANNCYSCHTDGAAAGLHIDSREGLLKGGKSGTAVVPGDPSKSLMIVAVSQTGKLKMPQGGKLTSAEVQTLSDWVKIGAPWPAVTAKVTPAKETITPQQRAFWSFQPIHAPEEPKLKDAHWAKTPIDKFVLAKLEAEGLKPAPQADRRTLIRRATFDLTGLPPTPEEVEAFEKDKSPDAFAKVVDRLLASPRYGERWGRHWLDIARYADDDVRGLDPKGRGYMPFEGAFVYRDWVIKAINADVPYDQFVRMQLAGDFLAKNAKGDAWHDDIAATAYIGDGPWIWDQAEPVQGRADERAERVDAVSRGLMGLTVGCARCHNHKYDPISQKDYYSMVGLFANSHFTEYPVVSPPEVDAYHLKVKHYVDLATERDEFNKFAGRSLADSLAFQTSKYMVGAWQVAGKPKLTVEQAADKSNLDPQLLDRWVDYLKSDVKYPYLKDWKAMIATGGSEDQAKALGDVFQKIVLRVNFADKEIEKANEEIRIKAGSEDRSRYIDTTPDKFDTFDQFCPGCALEIKSLPSDDGALFEDLFRARRADGDMPKSAVFVFRGWELKRRLGTSMQDYLTELDRQIDDAKKAIPKYPFVNGIADVPKPEDVKLNLRGNPHSLGDPVPRKFLAVLSTPDAKPFNEGSGRLEFANDLIQSPIFTRVIVNRVWKWHFGSGIVNTPDDFGVRGDPPSNPEMLEYLSAEFQKQGLSLKKLQREIMLSSVYQMSDEESPEAHEKDAANRFYSHFNRQRMDAETLRDSVLFASGDLNLKDVSGPSTDFGPENDRRTVFCKVSRFRLSQYLEVFDFPNPGFSADQRFSSNVPLQRLYFMNDAFVYSQAGKLSDRVYSQPTDETRIKQMYMILFGRQPTEKELTLGEAFVKTTPEKPGYTIQGEPVTAWKEYARVLLSSNEFEFIN</sequence>
<dbReference type="OrthoDB" id="127107at2"/>
<feature type="signal peptide" evidence="5">
    <location>
        <begin position="1"/>
        <end position="18"/>
    </location>
</feature>
<keyword evidence="8" id="KW-1185">Reference proteome</keyword>
<evidence type="ECO:0000313" key="7">
    <source>
        <dbReference type="EMBL" id="MBB6143377.1"/>
    </source>
</evidence>
<dbReference type="GO" id="GO:0020037">
    <property type="term" value="F:heme binding"/>
    <property type="evidence" value="ECO:0007669"/>
    <property type="project" value="InterPro"/>
</dbReference>
<evidence type="ECO:0000256" key="5">
    <source>
        <dbReference type="SAM" id="SignalP"/>
    </source>
</evidence>
<keyword evidence="5" id="KW-0732">Signal</keyword>
<dbReference type="Pfam" id="PF07635">
    <property type="entry name" value="PSCyt1"/>
    <property type="match status" value="2"/>
</dbReference>
<evidence type="ECO:0000259" key="6">
    <source>
        <dbReference type="PROSITE" id="PS51007"/>
    </source>
</evidence>
<keyword evidence="3 4" id="KW-0408">Iron</keyword>
<keyword evidence="1 4" id="KW-0349">Heme</keyword>
<feature type="domain" description="Cytochrome c" evidence="6">
    <location>
        <begin position="152"/>
        <end position="247"/>
    </location>
</feature>
<evidence type="ECO:0000256" key="1">
    <source>
        <dbReference type="ARBA" id="ARBA00022617"/>
    </source>
</evidence>